<organism evidence="1 2">
    <name type="scientific">Eumeta variegata</name>
    <name type="common">Bagworm moth</name>
    <name type="synonym">Eumeta japonica</name>
    <dbReference type="NCBI Taxonomy" id="151549"/>
    <lineage>
        <taxon>Eukaryota</taxon>
        <taxon>Metazoa</taxon>
        <taxon>Ecdysozoa</taxon>
        <taxon>Arthropoda</taxon>
        <taxon>Hexapoda</taxon>
        <taxon>Insecta</taxon>
        <taxon>Pterygota</taxon>
        <taxon>Neoptera</taxon>
        <taxon>Endopterygota</taxon>
        <taxon>Lepidoptera</taxon>
        <taxon>Glossata</taxon>
        <taxon>Ditrysia</taxon>
        <taxon>Tineoidea</taxon>
        <taxon>Psychidae</taxon>
        <taxon>Oiketicinae</taxon>
        <taxon>Eumeta</taxon>
    </lineage>
</organism>
<comment type="caution">
    <text evidence="1">The sequence shown here is derived from an EMBL/GenBank/DDBJ whole genome shotgun (WGS) entry which is preliminary data.</text>
</comment>
<gene>
    <name evidence="1" type="ORF">EVAR_52353_1</name>
</gene>
<evidence type="ECO:0000313" key="2">
    <source>
        <dbReference type="Proteomes" id="UP000299102"/>
    </source>
</evidence>
<evidence type="ECO:0000313" key="1">
    <source>
        <dbReference type="EMBL" id="GBP78299.1"/>
    </source>
</evidence>
<keyword evidence="2" id="KW-1185">Reference proteome</keyword>
<name>A0A4C1YUG8_EUMVA</name>
<proteinExistence type="predicted"/>
<dbReference type="Proteomes" id="UP000299102">
    <property type="component" value="Unassembled WGS sequence"/>
</dbReference>
<protein>
    <submittedName>
        <fullName evidence="1">Uncharacterized protein</fullName>
    </submittedName>
</protein>
<reference evidence="1 2" key="1">
    <citation type="journal article" date="2019" name="Commun. Biol.">
        <title>The bagworm genome reveals a unique fibroin gene that provides high tensile strength.</title>
        <authorList>
            <person name="Kono N."/>
            <person name="Nakamura H."/>
            <person name="Ohtoshi R."/>
            <person name="Tomita M."/>
            <person name="Numata K."/>
            <person name="Arakawa K."/>
        </authorList>
    </citation>
    <scope>NUCLEOTIDE SEQUENCE [LARGE SCALE GENOMIC DNA]</scope>
</reference>
<accession>A0A4C1YUG8</accession>
<sequence length="99" mass="11038">MTVRRLTDRSGSRSRSRIEPVPFIRKHRIAHVRFRTHEEDRVIFDGDDPEAEVTTVIARAHVAAGRSAGRAGWPHGGRGARVLACRVLYLSCPAPRSPT</sequence>
<dbReference type="AlphaFoldDB" id="A0A4C1YUG8"/>
<dbReference type="EMBL" id="BGZK01001365">
    <property type="protein sequence ID" value="GBP78299.1"/>
    <property type="molecule type" value="Genomic_DNA"/>
</dbReference>